<feature type="transmembrane region" description="Helical" evidence="1">
    <location>
        <begin position="12"/>
        <end position="31"/>
    </location>
</feature>
<dbReference type="EMBL" id="JAWDIO010000002">
    <property type="protein sequence ID" value="MDU0352804.1"/>
    <property type="molecule type" value="Genomic_DNA"/>
</dbReference>
<dbReference type="RefSeq" id="WP_316024511.1">
    <property type="nucleotide sequence ID" value="NZ_JAWDIO010000002.1"/>
</dbReference>
<keyword evidence="1" id="KW-1133">Transmembrane helix</keyword>
<keyword evidence="3" id="KW-1185">Reference proteome</keyword>
<dbReference type="Proteomes" id="UP001247805">
    <property type="component" value="Unassembled WGS sequence"/>
</dbReference>
<gene>
    <name evidence="2" type="ORF">RS130_01685</name>
</gene>
<evidence type="ECO:0000313" key="3">
    <source>
        <dbReference type="Proteomes" id="UP001247805"/>
    </source>
</evidence>
<protein>
    <submittedName>
        <fullName evidence="2">DUF6776 family protein</fullName>
    </submittedName>
</protein>
<keyword evidence="1" id="KW-0812">Transmembrane</keyword>
<evidence type="ECO:0000256" key="1">
    <source>
        <dbReference type="SAM" id="Phobius"/>
    </source>
</evidence>
<organism evidence="2 3">
    <name type="scientific">Paraglaciecola aquimarina</name>
    <dbReference type="NCBI Taxonomy" id="1235557"/>
    <lineage>
        <taxon>Bacteria</taxon>
        <taxon>Pseudomonadati</taxon>
        <taxon>Pseudomonadota</taxon>
        <taxon>Gammaproteobacteria</taxon>
        <taxon>Alteromonadales</taxon>
        <taxon>Alteromonadaceae</taxon>
        <taxon>Paraglaciecola</taxon>
    </lineage>
</organism>
<accession>A0ABU3SS04</accession>
<dbReference type="Pfam" id="PF20567">
    <property type="entry name" value="DUF6776"/>
    <property type="match status" value="1"/>
</dbReference>
<dbReference type="InterPro" id="IPR046703">
    <property type="entry name" value="DUF6776"/>
</dbReference>
<sequence length="234" mass="26623">MKVSELKQKFGAFQVYWLLVIVMGLCLYAGFHTGNMYYLAQEDSIAVHQQSVANLKMENNRLIKNLNILGVELEVAKLAQQKAFSELEQGIEREKALKTQIAFYQQVMSPESAPEGLQVDGFYVQPTLSLDTYRFELVLIQQNKMKNMLRGNLSIELRGSEKGQAKKYSLDALLVNPGKDKFKFGFKYFQVIDGELLLPEGFEPEQVSISADIYVNKRKKAELASTFDWLVSDS</sequence>
<keyword evidence="1" id="KW-0472">Membrane</keyword>
<evidence type="ECO:0000313" key="2">
    <source>
        <dbReference type="EMBL" id="MDU0352804.1"/>
    </source>
</evidence>
<proteinExistence type="predicted"/>
<name>A0ABU3SS04_9ALTE</name>
<comment type="caution">
    <text evidence="2">The sequence shown here is derived from an EMBL/GenBank/DDBJ whole genome shotgun (WGS) entry which is preliminary data.</text>
</comment>
<reference evidence="2 3" key="1">
    <citation type="submission" date="2023-10" db="EMBL/GenBank/DDBJ databases">
        <title>Glaciecola aquimarina strain GGW-M5 nov., isolated from a coastal seawater.</title>
        <authorList>
            <person name="Bayburt H."/>
            <person name="Kim J.M."/>
            <person name="Choi B.J."/>
            <person name="Jeon C.O."/>
        </authorList>
    </citation>
    <scope>NUCLEOTIDE SEQUENCE [LARGE SCALE GENOMIC DNA]</scope>
    <source>
        <strain evidence="2 3">KCTC 32108</strain>
    </source>
</reference>